<reference evidence="13 14" key="1">
    <citation type="submission" date="2023-01" db="EMBL/GenBank/DDBJ databases">
        <title>Analysis of 21 Apiospora genomes using comparative genomics revels a genus with tremendous synthesis potential of carbohydrate active enzymes and secondary metabolites.</title>
        <authorList>
            <person name="Sorensen T."/>
        </authorList>
    </citation>
    <scope>NUCLEOTIDE SEQUENCE [LARGE SCALE GENOMIC DNA]</scope>
    <source>
        <strain evidence="13 14">CBS 20057</strain>
    </source>
</reference>
<feature type="transmembrane region" description="Helical" evidence="12">
    <location>
        <begin position="315"/>
        <end position="335"/>
    </location>
</feature>
<keyword evidence="14" id="KW-1185">Reference proteome</keyword>
<evidence type="ECO:0000256" key="10">
    <source>
        <dbReference type="ARBA" id="ARBA00030253"/>
    </source>
</evidence>
<feature type="compositionally biased region" description="Low complexity" evidence="11">
    <location>
        <begin position="78"/>
        <end position="87"/>
    </location>
</feature>
<keyword evidence="8" id="KW-0350">Heme biosynthesis</keyword>
<keyword evidence="7 12" id="KW-1133">Transmembrane helix</keyword>
<dbReference type="InterPro" id="IPR030470">
    <property type="entry name" value="UbiA_prenylTrfase_CS"/>
</dbReference>
<keyword evidence="9 12" id="KW-0472">Membrane</keyword>
<comment type="similarity">
    <text evidence="3">Belongs to the UbiA prenyltransferase family.</text>
</comment>
<organism evidence="13 14">
    <name type="scientific">Apiospora marii</name>
    <dbReference type="NCBI Taxonomy" id="335849"/>
    <lineage>
        <taxon>Eukaryota</taxon>
        <taxon>Fungi</taxon>
        <taxon>Dikarya</taxon>
        <taxon>Ascomycota</taxon>
        <taxon>Pezizomycotina</taxon>
        <taxon>Sordariomycetes</taxon>
        <taxon>Xylariomycetidae</taxon>
        <taxon>Amphisphaeriales</taxon>
        <taxon>Apiosporaceae</taxon>
        <taxon>Apiospora</taxon>
    </lineage>
</organism>
<accession>A0ABR1R0S7</accession>
<feature type="transmembrane region" description="Helical" evidence="12">
    <location>
        <begin position="268"/>
        <end position="285"/>
    </location>
</feature>
<evidence type="ECO:0000256" key="6">
    <source>
        <dbReference type="ARBA" id="ARBA00022692"/>
    </source>
</evidence>
<proteinExistence type="inferred from homology"/>
<feature type="transmembrane region" description="Helical" evidence="12">
    <location>
        <begin position="355"/>
        <end position="376"/>
    </location>
</feature>
<comment type="function">
    <text evidence="1">Converts protoheme IX and farnesyl diphosphate to heme O.</text>
</comment>
<evidence type="ECO:0000256" key="4">
    <source>
        <dbReference type="ARBA" id="ARBA00016335"/>
    </source>
</evidence>
<feature type="transmembrane region" description="Helical" evidence="12">
    <location>
        <begin position="458"/>
        <end position="476"/>
    </location>
</feature>
<evidence type="ECO:0000256" key="3">
    <source>
        <dbReference type="ARBA" id="ARBA00005985"/>
    </source>
</evidence>
<evidence type="ECO:0000256" key="8">
    <source>
        <dbReference type="ARBA" id="ARBA00023133"/>
    </source>
</evidence>
<comment type="subcellular location">
    <subcellularLocation>
        <location evidence="2">Membrane</location>
        <topology evidence="2">Multi-pass membrane protein</topology>
    </subcellularLocation>
</comment>
<dbReference type="EMBL" id="JAQQWI010000024">
    <property type="protein sequence ID" value="KAK7994540.1"/>
    <property type="molecule type" value="Genomic_DNA"/>
</dbReference>
<keyword evidence="5" id="KW-0808">Transferase</keyword>
<evidence type="ECO:0000256" key="7">
    <source>
        <dbReference type="ARBA" id="ARBA00022989"/>
    </source>
</evidence>
<feature type="compositionally biased region" description="Polar residues" evidence="11">
    <location>
        <begin position="152"/>
        <end position="161"/>
    </location>
</feature>
<evidence type="ECO:0000256" key="5">
    <source>
        <dbReference type="ARBA" id="ARBA00022679"/>
    </source>
</evidence>
<feature type="compositionally biased region" description="Low complexity" evidence="11">
    <location>
        <begin position="123"/>
        <end position="149"/>
    </location>
</feature>
<dbReference type="NCBIfam" id="TIGR01473">
    <property type="entry name" value="cyoE_ctaB"/>
    <property type="match status" value="1"/>
</dbReference>
<evidence type="ECO:0000256" key="12">
    <source>
        <dbReference type="SAM" id="Phobius"/>
    </source>
</evidence>
<dbReference type="PROSITE" id="PS00943">
    <property type="entry name" value="UBIA"/>
    <property type="match status" value="1"/>
</dbReference>
<dbReference type="PANTHER" id="PTHR43448">
    <property type="entry name" value="PROTOHEME IX FARNESYLTRANSFERASE, MITOCHONDRIAL"/>
    <property type="match status" value="1"/>
</dbReference>
<evidence type="ECO:0000256" key="9">
    <source>
        <dbReference type="ARBA" id="ARBA00023136"/>
    </source>
</evidence>
<evidence type="ECO:0000256" key="11">
    <source>
        <dbReference type="SAM" id="MobiDB-lite"/>
    </source>
</evidence>
<dbReference type="Pfam" id="PF01040">
    <property type="entry name" value="UbiA"/>
    <property type="match status" value="1"/>
</dbReference>
<sequence>MSLRPAGTAIRLSAFEDVCWRCSRRLNIPTANSNSSSRRLSSRPFSQTFAPRNAIAPRSSRLKAGYFLSNGFLPTSADGRASRASASTIADDGGPSRTTTFSSTSHINQDLPHRRRQAAKRNAAAAAASTTGLASTPPPSASSSDGALPTEDASSALTTSASKQSANSFRRQFSLYLSLSKPRLSVLVVLTAMSSYALYPVPDFLSPSIGLDTPSLSPLTLAFLTTGTALCSASANALNMIYEPDTDSKMSRTRNRPLVRGLLSQRKAIMFAVLAGATGVGALLFGVNPTVSFLGAANIVLYAGVYTPMKRMHWLNTWVGAVVGGIPPLMGWAAAAGESATGTGSFQELLLTKDAIGGWLMAALLFAWQFPHFMALSWSIREEYKAAGHQMLSWINPARNGRVALRYSLAFFPICFGLCYAGVTEWSFAATSLPVNVWLTREAIRFWRQDGFHGSAKGLFWASVWHLPVVIMLGLGQKKGMWGRIWRAIFGEPDLDDEEDWEEDEEGVGAPIVALSREGR</sequence>
<evidence type="ECO:0000313" key="14">
    <source>
        <dbReference type="Proteomes" id="UP001396898"/>
    </source>
</evidence>
<evidence type="ECO:0000256" key="1">
    <source>
        <dbReference type="ARBA" id="ARBA00004013"/>
    </source>
</evidence>
<dbReference type="InterPro" id="IPR006369">
    <property type="entry name" value="Protohaem_IX_farnesylTrfase"/>
</dbReference>
<evidence type="ECO:0000313" key="13">
    <source>
        <dbReference type="EMBL" id="KAK7994540.1"/>
    </source>
</evidence>
<feature type="compositionally biased region" description="Polar residues" evidence="11">
    <location>
        <begin position="96"/>
        <end position="108"/>
    </location>
</feature>
<dbReference type="HAMAP" id="MF_00154">
    <property type="entry name" value="CyoE_CtaB"/>
    <property type="match status" value="1"/>
</dbReference>
<evidence type="ECO:0000256" key="2">
    <source>
        <dbReference type="ARBA" id="ARBA00004141"/>
    </source>
</evidence>
<comment type="caution">
    <text evidence="13">The sequence shown here is derived from an EMBL/GenBank/DDBJ whole genome shotgun (WGS) entry which is preliminary data.</text>
</comment>
<dbReference type="Proteomes" id="UP001396898">
    <property type="component" value="Unassembled WGS sequence"/>
</dbReference>
<keyword evidence="6 12" id="KW-0812">Transmembrane</keyword>
<feature type="region of interest" description="Disordered" evidence="11">
    <location>
        <begin position="78"/>
        <end position="161"/>
    </location>
</feature>
<protein>
    <recommendedName>
        <fullName evidence="4">Protoheme IX farnesyltransferase, mitochondrial</fullName>
    </recommendedName>
    <alternativeName>
        <fullName evidence="10">Heme O synthase</fullName>
    </alternativeName>
</protein>
<feature type="transmembrane region" description="Helical" evidence="12">
    <location>
        <begin position="404"/>
        <end position="423"/>
    </location>
</feature>
<dbReference type="CDD" id="cd13957">
    <property type="entry name" value="PT_UbiA_Cox10"/>
    <property type="match status" value="1"/>
</dbReference>
<gene>
    <name evidence="13" type="ORF">PG991_016128</name>
</gene>
<dbReference type="Gene3D" id="1.10.357.140">
    <property type="entry name" value="UbiA prenyltransferase"/>
    <property type="match status" value="1"/>
</dbReference>
<dbReference type="PANTHER" id="PTHR43448:SF2">
    <property type="entry name" value="PROTOHEME IX FARNESYLTRANSFERASE, MITOCHONDRIAL"/>
    <property type="match status" value="1"/>
</dbReference>
<dbReference type="InterPro" id="IPR000537">
    <property type="entry name" value="UbiA_prenyltransferase"/>
</dbReference>
<dbReference type="InterPro" id="IPR044878">
    <property type="entry name" value="UbiA_sf"/>
</dbReference>
<name>A0ABR1R0S7_9PEZI</name>